<feature type="binding site" evidence="11">
    <location>
        <begin position="11"/>
        <end position="18"/>
    </location>
    <ligand>
        <name>ATP</name>
        <dbReference type="ChEBI" id="CHEBI:30616"/>
    </ligand>
</feature>
<dbReference type="Gene3D" id="3.40.50.300">
    <property type="entry name" value="P-loop containing nucleotide triphosphate hydrolases"/>
    <property type="match status" value="1"/>
</dbReference>
<dbReference type="SUPFAM" id="SSF52540">
    <property type="entry name" value="P-loop containing nucleoside triphosphate hydrolases"/>
    <property type="match status" value="1"/>
</dbReference>
<dbReference type="EMBL" id="CP053716">
    <property type="protein sequence ID" value="QKF07007.1"/>
    <property type="molecule type" value="Genomic_DNA"/>
</dbReference>
<evidence type="ECO:0000313" key="12">
    <source>
        <dbReference type="EMBL" id="QKF07007.1"/>
    </source>
</evidence>
<dbReference type="GO" id="GO:0004385">
    <property type="term" value="F:GMP kinase activity"/>
    <property type="evidence" value="ECO:0007669"/>
    <property type="project" value="UniProtKB-UniRule"/>
</dbReference>
<evidence type="ECO:0000256" key="7">
    <source>
        <dbReference type="ARBA" id="ARBA00022777"/>
    </source>
</evidence>
<evidence type="ECO:0000256" key="5">
    <source>
        <dbReference type="ARBA" id="ARBA00022679"/>
    </source>
</evidence>
<evidence type="ECO:0000256" key="8">
    <source>
        <dbReference type="ARBA" id="ARBA00022840"/>
    </source>
</evidence>
<dbReference type="PROSITE" id="PS50052">
    <property type="entry name" value="GUANYLATE_KINASE_2"/>
    <property type="match status" value="1"/>
</dbReference>
<evidence type="ECO:0000256" key="3">
    <source>
        <dbReference type="ARBA" id="ARBA00012961"/>
    </source>
</evidence>
<dbReference type="InterPro" id="IPR008144">
    <property type="entry name" value="Guanylate_kin-like_dom"/>
</dbReference>
<evidence type="ECO:0000256" key="10">
    <source>
        <dbReference type="ARBA" id="ARBA00048594"/>
    </source>
</evidence>
<sequence>MRRGNLYVISGPSGAGKGTLVARLVEQLGDAWVSVSATTRAPRPGERDGEHYFFLSRERFEAMVREGGLLEWAEFSGNLYGTPRASVEQHMAAGQQVILEIEVQGAFQVRAQMPEAHLVFIEPPSLDELERRLVGRGTETPESVRRRMETATLELQRKNEYDYCLVNDDLEQAAQDLLAFVNGQAEEQSGDSRI</sequence>
<dbReference type="PANTHER" id="PTHR23117">
    <property type="entry name" value="GUANYLATE KINASE-RELATED"/>
    <property type="match status" value="1"/>
</dbReference>
<dbReference type="AlphaFoldDB" id="A0A6M8J0C0"/>
<keyword evidence="13" id="KW-1185">Reference proteome</keyword>
<evidence type="ECO:0000256" key="4">
    <source>
        <dbReference type="ARBA" id="ARBA00016296"/>
    </source>
</evidence>
<comment type="function">
    <text evidence="1 11">Essential for recycling GMP and indirectly, cGMP.</text>
</comment>
<organism evidence="12 13">
    <name type="scientific">Berryella wangjianweii</name>
    <dbReference type="NCBI Taxonomy" id="2734634"/>
    <lineage>
        <taxon>Bacteria</taxon>
        <taxon>Bacillati</taxon>
        <taxon>Actinomycetota</taxon>
        <taxon>Coriobacteriia</taxon>
        <taxon>Eggerthellales</taxon>
        <taxon>Eggerthellaceae</taxon>
        <taxon>Berryella</taxon>
    </lineage>
</organism>
<evidence type="ECO:0000256" key="2">
    <source>
        <dbReference type="ARBA" id="ARBA00005790"/>
    </source>
</evidence>
<keyword evidence="8 11" id="KW-0067">ATP-binding</keyword>
<comment type="similarity">
    <text evidence="2 11">Belongs to the guanylate kinase family.</text>
</comment>
<keyword evidence="11" id="KW-0963">Cytoplasm</keyword>
<dbReference type="NCBIfam" id="TIGR03263">
    <property type="entry name" value="guanyl_kin"/>
    <property type="match status" value="1"/>
</dbReference>
<dbReference type="GO" id="GO:0005524">
    <property type="term" value="F:ATP binding"/>
    <property type="evidence" value="ECO:0007669"/>
    <property type="project" value="UniProtKB-UniRule"/>
</dbReference>
<evidence type="ECO:0000313" key="13">
    <source>
        <dbReference type="Proteomes" id="UP000503297"/>
    </source>
</evidence>
<keyword evidence="7 11" id="KW-0418">Kinase</keyword>
<dbReference type="InterPro" id="IPR008145">
    <property type="entry name" value="GK/Ca_channel_bsu"/>
</dbReference>
<evidence type="ECO:0000256" key="11">
    <source>
        <dbReference type="HAMAP-Rule" id="MF_00328"/>
    </source>
</evidence>
<name>A0A6M8J0C0_9ACTN</name>
<evidence type="ECO:0000256" key="1">
    <source>
        <dbReference type="ARBA" id="ARBA00003531"/>
    </source>
</evidence>
<dbReference type="InterPro" id="IPR020590">
    <property type="entry name" value="Guanylate_kinase_CS"/>
</dbReference>
<accession>A0A6M8J0C0</accession>
<dbReference type="CDD" id="cd00071">
    <property type="entry name" value="GMPK"/>
    <property type="match status" value="1"/>
</dbReference>
<proteinExistence type="inferred from homology"/>
<keyword evidence="6 11" id="KW-0547">Nucleotide-binding</keyword>
<comment type="catalytic activity">
    <reaction evidence="10 11">
        <text>GMP + ATP = GDP + ADP</text>
        <dbReference type="Rhea" id="RHEA:20780"/>
        <dbReference type="ChEBI" id="CHEBI:30616"/>
        <dbReference type="ChEBI" id="CHEBI:58115"/>
        <dbReference type="ChEBI" id="CHEBI:58189"/>
        <dbReference type="ChEBI" id="CHEBI:456216"/>
        <dbReference type="EC" id="2.7.4.8"/>
    </reaction>
</comment>
<dbReference type="PANTHER" id="PTHR23117:SF13">
    <property type="entry name" value="GUANYLATE KINASE"/>
    <property type="match status" value="1"/>
</dbReference>
<keyword evidence="5 11" id="KW-0808">Transferase</keyword>
<protein>
    <recommendedName>
        <fullName evidence="4 11">Guanylate kinase</fullName>
        <ecNumber evidence="3 11">2.7.4.8</ecNumber>
    </recommendedName>
    <alternativeName>
        <fullName evidence="9 11">GMP kinase</fullName>
    </alternativeName>
</protein>
<dbReference type="KEGG" id="bwa:HLV38_01855"/>
<reference evidence="13" key="1">
    <citation type="submission" date="2020-05" db="EMBL/GenBank/DDBJ databases">
        <title>Novel species in genus Nocardioides.</title>
        <authorList>
            <person name="Zhang G."/>
        </authorList>
    </citation>
    <scope>NUCLEOTIDE SEQUENCE [LARGE SCALE GENOMIC DNA]</scope>
    <source>
        <strain evidence="13">zg-1050</strain>
    </source>
</reference>
<evidence type="ECO:0000256" key="6">
    <source>
        <dbReference type="ARBA" id="ARBA00022741"/>
    </source>
</evidence>
<dbReference type="InterPro" id="IPR027417">
    <property type="entry name" value="P-loop_NTPase"/>
</dbReference>
<dbReference type="RefSeq" id="WP_172162624.1">
    <property type="nucleotide sequence ID" value="NZ_CP053716.1"/>
</dbReference>
<dbReference type="SMART" id="SM00072">
    <property type="entry name" value="GuKc"/>
    <property type="match status" value="1"/>
</dbReference>
<dbReference type="Proteomes" id="UP000503297">
    <property type="component" value="Chromosome"/>
</dbReference>
<comment type="subcellular location">
    <subcellularLocation>
        <location evidence="11">Cytoplasm</location>
    </subcellularLocation>
</comment>
<dbReference type="InterPro" id="IPR017665">
    <property type="entry name" value="Guanylate_kinase"/>
</dbReference>
<evidence type="ECO:0000256" key="9">
    <source>
        <dbReference type="ARBA" id="ARBA00030128"/>
    </source>
</evidence>
<dbReference type="PROSITE" id="PS00856">
    <property type="entry name" value="GUANYLATE_KINASE_1"/>
    <property type="match status" value="1"/>
</dbReference>
<dbReference type="Gene3D" id="3.30.63.10">
    <property type="entry name" value="Guanylate Kinase phosphate binding domain"/>
    <property type="match status" value="1"/>
</dbReference>
<gene>
    <name evidence="11 12" type="primary">gmk</name>
    <name evidence="12" type="ORF">HLV38_01855</name>
</gene>
<dbReference type="Pfam" id="PF00625">
    <property type="entry name" value="Guanylate_kin"/>
    <property type="match status" value="1"/>
</dbReference>
<dbReference type="GO" id="GO:0005829">
    <property type="term" value="C:cytosol"/>
    <property type="evidence" value="ECO:0007669"/>
    <property type="project" value="TreeGrafter"/>
</dbReference>
<dbReference type="FunFam" id="3.30.63.10:FF:000002">
    <property type="entry name" value="Guanylate kinase 1"/>
    <property type="match status" value="1"/>
</dbReference>
<dbReference type="HAMAP" id="MF_00328">
    <property type="entry name" value="Guanylate_kinase"/>
    <property type="match status" value="1"/>
</dbReference>
<dbReference type="EC" id="2.7.4.8" evidence="3 11"/>